<dbReference type="InterPro" id="IPR050867">
    <property type="entry name" value="NiFe/NiFeSe_hydrgnase_LSU"/>
</dbReference>
<feature type="binding site" evidence="7">
    <location>
        <position position="63"/>
    </location>
    <ligand>
        <name>Ni(2+)</name>
        <dbReference type="ChEBI" id="CHEBI:49786"/>
    </ligand>
</feature>
<keyword evidence="9" id="KW-1185">Reference proteome</keyword>
<dbReference type="PROSITE" id="PS00507">
    <property type="entry name" value="NI_HGENASE_L_1"/>
    <property type="match status" value="1"/>
</dbReference>
<feature type="binding site" evidence="7">
    <location>
        <position position="60"/>
    </location>
    <ligand>
        <name>Ni(2+)</name>
        <dbReference type="ChEBI" id="CHEBI:49786"/>
    </ligand>
</feature>
<feature type="binding site" evidence="7">
    <location>
        <position position="63"/>
    </location>
    <ligand>
        <name>Fe cation</name>
        <dbReference type="ChEBI" id="CHEBI:24875"/>
    </ligand>
</feature>
<comment type="similarity">
    <text evidence="3">Belongs to the [NiFe]/[NiFeSe] hydrogenase large subunit family.</text>
</comment>
<dbReference type="Proteomes" id="UP000027341">
    <property type="component" value="Unassembled WGS sequence"/>
</dbReference>
<evidence type="ECO:0000256" key="5">
    <source>
        <dbReference type="ARBA" id="ARBA00022723"/>
    </source>
</evidence>
<evidence type="ECO:0000256" key="2">
    <source>
        <dbReference type="ARBA" id="ARBA00004196"/>
    </source>
</evidence>
<dbReference type="GO" id="GO:0008901">
    <property type="term" value="F:ferredoxin hydrogenase activity"/>
    <property type="evidence" value="ECO:0007669"/>
    <property type="project" value="InterPro"/>
</dbReference>
<feature type="binding site" evidence="7">
    <location>
        <position position="41"/>
    </location>
    <ligand>
        <name>Mg(2+)</name>
        <dbReference type="ChEBI" id="CHEBI:18420"/>
    </ligand>
</feature>
<proteinExistence type="inferred from homology"/>
<dbReference type="SUPFAM" id="SSF56762">
    <property type="entry name" value="HydB/Nqo4-like"/>
    <property type="match status" value="1"/>
</dbReference>
<comment type="caution">
    <text evidence="8">The sequence shown here is derived from an EMBL/GenBank/DDBJ whole genome shotgun (WGS) entry which is preliminary data.</text>
</comment>
<protein>
    <recommendedName>
        <fullName evidence="10">HupV protein</fullName>
    </recommendedName>
</protein>
<feature type="binding site" evidence="7">
    <location>
        <position position="476"/>
    </location>
    <ligand>
        <name>Ni(2+)</name>
        <dbReference type="ChEBI" id="CHEBI:49786"/>
    </ligand>
</feature>
<dbReference type="PANTHER" id="PTHR42958:SF4">
    <property type="entry name" value="HYDROGENASE EXPRESSION_FORMATION PROTEIN HUPK"/>
    <property type="match status" value="1"/>
</dbReference>
<comment type="cofactor">
    <cofactor evidence="1 7">
        <name>Ni(2+)</name>
        <dbReference type="ChEBI" id="CHEBI:49786"/>
    </cofactor>
</comment>
<sequence>MSKIIIGPFNRVEGDLEVQLEIEAQKVTSARVNSTLFRGFESMLQGRPLGDALVYAPRICGICSVSQSVAAAQALSQIYGISPPENGQRAINLMLANENAADLLTHFYLFFMPDFARGIYKDRTWFSDSQKRFKAMQGVSSARAIEARSHWLKMMGTLAGHWPHTLAIQPGGCSRSLNDAEVMQMLLYAQKLRHFLENSLLHDKLENFLALENEADLQSWQQQHADSDLGLFIAIATDLSLHELGKSDALLMSYGSFPESNGQRLIPSGVYRNGEFHLLNPSHIQEDISHANYQGDIHSSPWHQAQMPLLDNPDAYSWCKAPRLKGEVAETGSLARQVMAKQPLILDLIQRYGSCVYSRILARTLELVKLTVQVESWLQQGFSETGHFFTEPGDIVHQRGVGLIEAARGSLGHWLEVKNNRIYSYQIIAPTTWNFSPRDQQNTPGALEKALENTPLYDGETDPVNVQHIVRSFDPCMVCTVH</sequence>
<name>A0A066ZMQ2_HYDMR</name>
<dbReference type="EMBL" id="JMIU01000001">
    <property type="protein sequence ID" value="KDN94767.1"/>
    <property type="molecule type" value="Genomic_DNA"/>
</dbReference>
<feature type="binding site" evidence="7">
    <location>
        <position position="479"/>
    </location>
    <ligand>
        <name>Fe cation</name>
        <dbReference type="ChEBI" id="CHEBI:24875"/>
    </ligand>
</feature>
<dbReference type="PANTHER" id="PTHR42958">
    <property type="entry name" value="HYDROGENASE-2 LARGE CHAIN"/>
    <property type="match status" value="1"/>
</dbReference>
<evidence type="ECO:0000256" key="1">
    <source>
        <dbReference type="ARBA" id="ARBA00001967"/>
    </source>
</evidence>
<evidence type="ECO:0000256" key="3">
    <source>
        <dbReference type="ARBA" id="ARBA00009292"/>
    </source>
</evidence>
<evidence type="ECO:0000313" key="9">
    <source>
        <dbReference type="Proteomes" id="UP000027341"/>
    </source>
</evidence>
<dbReference type="Pfam" id="PF00374">
    <property type="entry name" value="NiFeSe_Hases"/>
    <property type="match status" value="2"/>
</dbReference>
<dbReference type="GO" id="GO:0016151">
    <property type="term" value="F:nickel cation binding"/>
    <property type="evidence" value="ECO:0007669"/>
    <property type="project" value="InterPro"/>
</dbReference>
<keyword evidence="6" id="KW-0560">Oxidoreductase</keyword>
<dbReference type="AlphaFoldDB" id="A0A066ZMQ2"/>
<evidence type="ECO:0000256" key="4">
    <source>
        <dbReference type="ARBA" id="ARBA00022596"/>
    </source>
</evidence>
<feature type="binding site" evidence="7">
    <location>
        <position position="427"/>
    </location>
    <ligand>
        <name>Mg(2+)</name>
        <dbReference type="ChEBI" id="CHEBI:18420"/>
    </ligand>
</feature>
<dbReference type="InterPro" id="IPR029014">
    <property type="entry name" value="NiFe-Hase_large"/>
</dbReference>
<dbReference type="InterPro" id="IPR001501">
    <property type="entry name" value="Ni-dep_hyd_lsu"/>
</dbReference>
<keyword evidence="5 7" id="KW-0479">Metal-binding</keyword>
<dbReference type="GO" id="GO:0030313">
    <property type="term" value="C:cell envelope"/>
    <property type="evidence" value="ECO:0007669"/>
    <property type="project" value="UniProtKB-SubCell"/>
</dbReference>
<keyword evidence="7" id="KW-0408">Iron</keyword>
<feature type="binding site" evidence="7">
    <location>
        <position position="482"/>
    </location>
    <ligand>
        <name>Mg(2+)</name>
        <dbReference type="ChEBI" id="CHEBI:18420"/>
    </ligand>
</feature>
<evidence type="ECO:0000256" key="6">
    <source>
        <dbReference type="ARBA" id="ARBA00023002"/>
    </source>
</evidence>
<dbReference type="InterPro" id="IPR018194">
    <property type="entry name" value="Ni-dep_hyd_lsu_Ni_BS"/>
</dbReference>
<dbReference type="STRING" id="28885.EI16_00150"/>
<gene>
    <name evidence="8" type="ORF">EI16_00150</name>
</gene>
<comment type="cofactor">
    <cofactor evidence="7">
        <name>Fe cation</name>
        <dbReference type="ChEBI" id="CHEBI:24875"/>
    </cofactor>
</comment>
<evidence type="ECO:0000256" key="7">
    <source>
        <dbReference type="PIRSR" id="PIRSR601501-1"/>
    </source>
</evidence>
<evidence type="ECO:0008006" key="10">
    <source>
        <dbReference type="Google" id="ProtNLM"/>
    </source>
</evidence>
<keyword evidence="4 7" id="KW-0533">Nickel</keyword>
<dbReference type="Gene3D" id="1.10.645.10">
    <property type="entry name" value="Cytochrome-c3 Hydrogenase, chain B"/>
    <property type="match status" value="1"/>
</dbReference>
<dbReference type="RefSeq" id="WP_029908204.1">
    <property type="nucleotide sequence ID" value="NZ_AP020335.1"/>
</dbReference>
<reference evidence="8 9" key="1">
    <citation type="submission" date="2014-04" db="EMBL/GenBank/DDBJ databases">
        <title>Draft genome sequence of Hydrogenovibrio marinus MH-110, a model organism for aerobic H2 metabolism.</title>
        <authorList>
            <person name="Cha H.J."/>
            <person name="Jo B.H."/>
            <person name="Hwang B.H."/>
        </authorList>
    </citation>
    <scope>NUCLEOTIDE SEQUENCE [LARGE SCALE GENOMIC DNA]</scope>
    <source>
        <strain evidence="8 9">MH-110</strain>
    </source>
</reference>
<keyword evidence="7" id="KW-0460">Magnesium</keyword>
<evidence type="ECO:0000313" key="8">
    <source>
        <dbReference type="EMBL" id="KDN94767.1"/>
    </source>
</evidence>
<organism evidence="8 9">
    <name type="scientific">Hydrogenovibrio marinus</name>
    <dbReference type="NCBI Taxonomy" id="28885"/>
    <lineage>
        <taxon>Bacteria</taxon>
        <taxon>Pseudomonadati</taxon>
        <taxon>Pseudomonadota</taxon>
        <taxon>Gammaproteobacteria</taxon>
        <taxon>Thiotrichales</taxon>
        <taxon>Piscirickettsiaceae</taxon>
        <taxon>Hydrogenovibrio</taxon>
    </lineage>
</organism>
<comment type="subcellular location">
    <subcellularLocation>
        <location evidence="2">Cell envelope</location>
    </subcellularLocation>
</comment>
<accession>A0A066ZMQ2</accession>